<dbReference type="Proteomes" id="UP000824246">
    <property type="component" value="Unassembled WGS sequence"/>
</dbReference>
<evidence type="ECO:0000313" key="2">
    <source>
        <dbReference type="Proteomes" id="UP000824246"/>
    </source>
</evidence>
<dbReference type="GO" id="GO:0008253">
    <property type="term" value="F:5'-nucleotidase activity"/>
    <property type="evidence" value="ECO:0007669"/>
    <property type="project" value="InterPro"/>
</dbReference>
<dbReference type="NCBIfam" id="TIGR02254">
    <property type="entry name" value="YjjG_YfnB"/>
    <property type="match status" value="1"/>
</dbReference>
<evidence type="ECO:0000313" key="1">
    <source>
        <dbReference type="EMBL" id="HIX44920.1"/>
    </source>
</evidence>
<accession>A0A9D2APA5</accession>
<dbReference type="Pfam" id="PF00702">
    <property type="entry name" value="Hydrolase"/>
    <property type="match status" value="1"/>
</dbReference>
<dbReference type="InterPro" id="IPR052550">
    <property type="entry name" value="Pyrimidine_5'-ntase_YjjG"/>
</dbReference>
<dbReference type="InterPro" id="IPR011951">
    <property type="entry name" value="HAD-SF_hydro_IA_YjjG/PynA"/>
</dbReference>
<dbReference type="SUPFAM" id="SSF56784">
    <property type="entry name" value="HAD-like"/>
    <property type="match status" value="1"/>
</dbReference>
<dbReference type="SFLD" id="SFLDG01129">
    <property type="entry name" value="C1.5:_HAD__Beta-PGM__Phosphata"/>
    <property type="match status" value="1"/>
</dbReference>
<dbReference type="AlphaFoldDB" id="A0A9D2APA5"/>
<dbReference type="Gene3D" id="3.40.50.1000">
    <property type="entry name" value="HAD superfamily/HAD-like"/>
    <property type="match status" value="1"/>
</dbReference>
<proteinExistence type="predicted"/>
<dbReference type="InterPro" id="IPR036412">
    <property type="entry name" value="HAD-like_sf"/>
</dbReference>
<gene>
    <name evidence="1" type="ORF">H9982_01730</name>
</gene>
<dbReference type="InterPro" id="IPR023198">
    <property type="entry name" value="PGP-like_dom2"/>
</dbReference>
<reference evidence="1" key="1">
    <citation type="journal article" date="2021" name="PeerJ">
        <title>Extensive microbial diversity within the chicken gut microbiome revealed by metagenomics and culture.</title>
        <authorList>
            <person name="Gilroy R."/>
            <person name="Ravi A."/>
            <person name="Getino M."/>
            <person name="Pursley I."/>
            <person name="Horton D.L."/>
            <person name="Alikhan N.F."/>
            <person name="Baker D."/>
            <person name="Gharbi K."/>
            <person name="Hall N."/>
            <person name="Watson M."/>
            <person name="Adriaenssens E.M."/>
            <person name="Foster-Nyarko E."/>
            <person name="Jarju S."/>
            <person name="Secka A."/>
            <person name="Antonio M."/>
            <person name="Oren A."/>
            <person name="Chaudhuri R.R."/>
            <person name="La Ragione R."/>
            <person name="Hildebrand F."/>
            <person name="Pallen M.J."/>
        </authorList>
    </citation>
    <scope>NUCLEOTIDE SEQUENCE</scope>
    <source>
        <strain evidence="1">ChiHjej12B11-16260</strain>
    </source>
</reference>
<sequence>MKEYSHIFIDLDDTIWDFNANSHVALAKTFEELHLHTIFADYDLFSQLYYSKNAELWDLYHHGKIAREYLIIERFAYPLRTYGYVDKGDSLAAQINKRYLDILSQQTRLIPHACEMLSDLQEKGYKLYILSNGFAEVQARKLEAGKVAQFFSRIVLSDEIGITKPDRRIFDYALEVTDGKAETTLMIGDNYDADIMGAAHAGWGQIYFDRYGKGYTGNAPQHVIHSLAEVAHIL</sequence>
<dbReference type="PANTHER" id="PTHR47478:SF1">
    <property type="entry name" value="PYRIMIDINE 5'-NUCLEOTIDASE YJJG"/>
    <property type="match status" value="1"/>
</dbReference>
<dbReference type="SFLD" id="SFLDS00003">
    <property type="entry name" value="Haloacid_Dehalogenase"/>
    <property type="match status" value="1"/>
</dbReference>
<reference evidence="1" key="2">
    <citation type="submission" date="2021-04" db="EMBL/GenBank/DDBJ databases">
        <authorList>
            <person name="Gilroy R."/>
        </authorList>
    </citation>
    <scope>NUCLEOTIDE SEQUENCE</scope>
    <source>
        <strain evidence="1">ChiHjej12B11-16260</strain>
    </source>
</reference>
<dbReference type="PANTHER" id="PTHR47478">
    <property type="match status" value="1"/>
</dbReference>
<dbReference type="NCBIfam" id="TIGR01549">
    <property type="entry name" value="HAD-SF-IA-v1"/>
    <property type="match status" value="1"/>
</dbReference>
<name>A0A9D2APA5_9BACT</name>
<organism evidence="1 2">
    <name type="scientific">Candidatus Barnesiella excrementipullorum</name>
    <dbReference type="NCBI Taxonomy" id="2838479"/>
    <lineage>
        <taxon>Bacteria</taxon>
        <taxon>Pseudomonadati</taxon>
        <taxon>Bacteroidota</taxon>
        <taxon>Bacteroidia</taxon>
        <taxon>Bacteroidales</taxon>
        <taxon>Barnesiellaceae</taxon>
        <taxon>Barnesiella</taxon>
    </lineage>
</organism>
<dbReference type="PRINTS" id="PR00413">
    <property type="entry name" value="HADHALOGNASE"/>
</dbReference>
<dbReference type="InterPro" id="IPR023214">
    <property type="entry name" value="HAD_sf"/>
</dbReference>
<dbReference type="InterPro" id="IPR006439">
    <property type="entry name" value="HAD-SF_hydro_IA"/>
</dbReference>
<comment type="caution">
    <text evidence="1">The sequence shown here is derived from an EMBL/GenBank/DDBJ whole genome shotgun (WGS) entry which is preliminary data.</text>
</comment>
<protein>
    <submittedName>
        <fullName evidence="1">YjjG family noncanonical pyrimidine nucleotidase</fullName>
    </submittedName>
</protein>
<dbReference type="Gene3D" id="1.10.150.240">
    <property type="entry name" value="Putative phosphatase, domain 2"/>
    <property type="match status" value="1"/>
</dbReference>
<dbReference type="EMBL" id="DXFB01000043">
    <property type="protein sequence ID" value="HIX44920.1"/>
    <property type="molecule type" value="Genomic_DNA"/>
</dbReference>